<dbReference type="EnsemblMetazoa" id="XM_008191518.1">
    <property type="protein sequence ID" value="XP_008189740.1"/>
    <property type="gene ID" value="LOC103311804"/>
</dbReference>
<dbReference type="AlphaFoldDB" id="A0A8R2FDX1"/>
<accession>A0A8R2FDX1</accession>
<sequence>MVVLGTAVVRVKDSCGVLHSVRVLLDSGSQISAITSSCVSRIGLVKHKCYTEIVGLAQNPVAKIKGMTNCQFIPHHSAKNTFQCSDLFILPLITDVMPKLQLPPYIRKHYQHLLLADPNFDVPAQIDMLLGGDIFPNIVHPRADIIHSSGYPSAFDTLLGWVVCGAISKFNPSSAVSLATTLTPSVENLLRSFWTVEEPAVPVSPTTEDQLCEHMFVTTTYRAPCGRFCVALSFRPNSPELGESRALALKRFYNLERKLMKEPQLYTAYRKFMNDYQTLGHMEVARQAGKYFIPHHAVLKADGDISKLRVVFDASARSSSGFSLNDVLYTSPKLQTDIRDILLRIRLHRYIFTADIVKMYRQILIRSEDRPFQHILWRDSPVEEIKEFELLTVIYGVSSAPYLAIRCLHELNAQESHRFPGTKGILTDATYVDDIVVGADSEKELLSLQKQIVDLLWSGGCEVKKWTSNCPQILQQVPPEDCAQQTSFDPKEDYTPEPQLSKRKVLSVIARLFDPIGSLGPMLMWAKGFMQKLWHDQLDWDTPLPENLSTAWNQFLTELPTIHKVTLPRYIYVQSYSDIQLLGQRLPQSKTSRLDETLSIPRLELCAALLLAQSLSHIQEVLSATIKIFQVRAWTDSSVVLSWLSSEQKYFKIFVTHRVAKIHTLIPDCHWGHVRTHENPADPASRGLLPASMVSSSLHWNGPAFLTLSEEYWPKSTFTPMLPDDLPETKADKTTVFQVTKINPPIEPFQRFSSLIKMQRVLAYCLCFSPRSRHRPVVTGLLTRVELNHVLTTAVKETQRIFFSNLWKQPTTSQIITPPPLALNLPHLLIMTDLFVLEVVFDIRR</sequence>
<dbReference type="OrthoDB" id="6595074at2759"/>
<proteinExistence type="predicted"/>
<reference evidence="2" key="1">
    <citation type="submission" date="2010-06" db="EMBL/GenBank/DDBJ databases">
        <authorList>
            <person name="Jiang H."/>
            <person name="Abraham K."/>
            <person name="Ali S."/>
            <person name="Alsbrooks S.L."/>
            <person name="Anim B.N."/>
            <person name="Anosike U.S."/>
            <person name="Attaway T."/>
            <person name="Bandaranaike D.P."/>
            <person name="Battles P.K."/>
            <person name="Bell S.N."/>
            <person name="Bell A.V."/>
            <person name="Beltran B."/>
            <person name="Bickham C."/>
            <person name="Bustamante Y."/>
            <person name="Caleb T."/>
            <person name="Canada A."/>
            <person name="Cardenas V."/>
            <person name="Carter K."/>
            <person name="Chacko J."/>
            <person name="Chandrabose M.N."/>
            <person name="Chavez D."/>
            <person name="Chavez A."/>
            <person name="Chen L."/>
            <person name="Chu H.-S."/>
            <person name="Claassen K.J."/>
            <person name="Cockrell R."/>
            <person name="Collins M."/>
            <person name="Cooper J.A."/>
            <person name="Cree A."/>
            <person name="Curry S.M."/>
            <person name="Da Y."/>
            <person name="Dao M.D."/>
            <person name="Das B."/>
            <person name="Davila M.-L."/>
            <person name="Davy-Carroll L."/>
            <person name="Denson S."/>
            <person name="Dinh H."/>
            <person name="Ebong V.E."/>
            <person name="Edwards J.R."/>
            <person name="Egan A."/>
            <person name="El-Daye J."/>
            <person name="Escobedo L."/>
            <person name="Fernandez S."/>
            <person name="Fernando P.R."/>
            <person name="Flagg N."/>
            <person name="Forbes L.D."/>
            <person name="Fowler R.G."/>
            <person name="Fu Q."/>
            <person name="Gabisi R.A."/>
            <person name="Ganer J."/>
            <person name="Garbino Pronczuk A."/>
            <person name="Garcia R.M."/>
            <person name="Garner T."/>
            <person name="Garrett T.E."/>
            <person name="Gonzalez D.A."/>
            <person name="Hamid H."/>
            <person name="Hawkins E.S."/>
            <person name="Hirani K."/>
            <person name="Hogues M.E."/>
            <person name="Hollins B."/>
            <person name="Hsiao C.-H."/>
            <person name="Jabil R."/>
            <person name="James M.L."/>
            <person name="Jhangiani S.N."/>
            <person name="Johnson B."/>
            <person name="Johnson Q."/>
            <person name="Joshi V."/>
            <person name="Kalu J.B."/>
            <person name="Kam C."/>
            <person name="Kashfia A."/>
            <person name="Keebler J."/>
            <person name="Kisamo H."/>
            <person name="Kovar C.L."/>
            <person name="Lago L.A."/>
            <person name="Lai C.-Y."/>
            <person name="Laidlaw J."/>
            <person name="Lara F."/>
            <person name="Le T.-K."/>
            <person name="Lee S.L."/>
            <person name="Legall F.H."/>
            <person name="Lemon S.J."/>
            <person name="Lewis L.R."/>
            <person name="Li B."/>
            <person name="Liu Y."/>
            <person name="Liu Y.-S."/>
            <person name="Lopez J."/>
            <person name="Lozado R.J."/>
            <person name="Lu J."/>
            <person name="Madu R.C."/>
            <person name="Maheshwari M."/>
            <person name="Maheshwari R."/>
            <person name="Malloy K."/>
            <person name="Martinez E."/>
            <person name="Mathew T."/>
            <person name="Mercado I.C."/>
            <person name="Mercado C."/>
            <person name="Meyer B."/>
            <person name="Montgomery K."/>
            <person name="Morgan M.B."/>
            <person name="Munidasa M."/>
            <person name="Nazareth L.V."/>
            <person name="Nelson J."/>
            <person name="Ng B.M."/>
            <person name="Nguyen N.B."/>
            <person name="Nguyen P.Q."/>
            <person name="Nguyen T."/>
            <person name="Obregon M."/>
            <person name="Okwuonu G.O."/>
            <person name="Onwere C.G."/>
            <person name="Orozco G."/>
            <person name="Parra A."/>
            <person name="Patel S."/>
            <person name="Patil S."/>
            <person name="Perez A."/>
            <person name="Perez Y."/>
            <person name="Pham C."/>
            <person name="Primus E.L."/>
            <person name="Pu L.-L."/>
            <person name="Puazo M."/>
            <person name="Qin X."/>
            <person name="Quiroz J.B."/>
            <person name="Reese J."/>
            <person name="Richards S."/>
            <person name="Rives C.M."/>
            <person name="Robberts R."/>
            <person name="Ruiz S.J."/>
            <person name="Ruiz M.J."/>
            <person name="Santibanez J."/>
            <person name="Schneider B.W."/>
            <person name="Sisson I."/>
            <person name="Smith M."/>
            <person name="Sodergren E."/>
            <person name="Song X.-Z."/>
            <person name="Song B.B."/>
            <person name="Summersgill H."/>
            <person name="Thelus R."/>
            <person name="Thornton R.D."/>
            <person name="Trejos Z.Y."/>
            <person name="Usmani K."/>
            <person name="Vattathil S."/>
            <person name="Villasana D."/>
            <person name="Walker D.L."/>
            <person name="Wang S."/>
            <person name="Wang K."/>
            <person name="White C.S."/>
            <person name="Williams A.C."/>
            <person name="Williamson J."/>
            <person name="Wilson K."/>
            <person name="Woghiren I.O."/>
            <person name="Woodworth J.R."/>
            <person name="Worley K.C."/>
            <person name="Wright R.A."/>
            <person name="Wu W."/>
            <person name="Young L."/>
            <person name="Zhang L."/>
            <person name="Zhang J."/>
            <person name="Zhu Y."/>
            <person name="Muzny D.M."/>
            <person name="Weinstock G."/>
            <person name="Gibbs R.A."/>
        </authorList>
    </citation>
    <scope>NUCLEOTIDE SEQUENCE [LARGE SCALE GENOMIC DNA]</scope>
    <source>
        <strain evidence="2">LSR1</strain>
    </source>
</reference>
<dbReference type="InterPro" id="IPR043502">
    <property type="entry name" value="DNA/RNA_pol_sf"/>
</dbReference>
<dbReference type="GO" id="GO:0004190">
    <property type="term" value="F:aspartic-type endopeptidase activity"/>
    <property type="evidence" value="ECO:0007669"/>
    <property type="project" value="InterPro"/>
</dbReference>
<dbReference type="InterPro" id="IPR043128">
    <property type="entry name" value="Rev_trsase/Diguanyl_cyclase"/>
</dbReference>
<dbReference type="PANTHER" id="PTHR47331">
    <property type="entry name" value="PHD-TYPE DOMAIN-CONTAINING PROTEIN"/>
    <property type="match status" value="1"/>
</dbReference>
<dbReference type="PANTHER" id="PTHR47331:SF5">
    <property type="entry name" value="RIBONUCLEASE H"/>
    <property type="match status" value="1"/>
</dbReference>
<organism evidence="1 2">
    <name type="scientific">Acyrthosiphon pisum</name>
    <name type="common">Pea aphid</name>
    <dbReference type="NCBI Taxonomy" id="7029"/>
    <lineage>
        <taxon>Eukaryota</taxon>
        <taxon>Metazoa</taxon>
        <taxon>Ecdysozoa</taxon>
        <taxon>Arthropoda</taxon>
        <taxon>Hexapoda</taxon>
        <taxon>Insecta</taxon>
        <taxon>Pterygota</taxon>
        <taxon>Neoptera</taxon>
        <taxon>Paraneoptera</taxon>
        <taxon>Hemiptera</taxon>
        <taxon>Sternorrhyncha</taxon>
        <taxon>Aphidomorpha</taxon>
        <taxon>Aphidoidea</taxon>
        <taxon>Aphididae</taxon>
        <taxon>Macrosiphini</taxon>
        <taxon>Acyrthosiphon</taxon>
    </lineage>
</organism>
<dbReference type="Gene3D" id="3.30.70.270">
    <property type="match status" value="1"/>
</dbReference>
<evidence type="ECO:0000313" key="2">
    <source>
        <dbReference type="Proteomes" id="UP000007819"/>
    </source>
</evidence>
<dbReference type="SUPFAM" id="SSF56672">
    <property type="entry name" value="DNA/RNA polymerases"/>
    <property type="match status" value="1"/>
</dbReference>
<evidence type="ECO:0000313" key="1">
    <source>
        <dbReference type="EnsemblMetazoa" id="XP_008189740.1"/>
    </source>
</evidence>
<dbReference type="InterPro" id="IPR001969">
    <property type="entry name" value="Aspartic_peptidase_AS"/>
</dbReference>
<dbReference type="Gene3D" id="3.10.10.10">
    <property type="entry name" value="HIV Type 1 Reverse Transcriptase, subunit A, domain 1"/>
    <property type="match status" value="1"/>
</dbReference>
<dbReference type="PROSITE" id="PS00141">
    <property type="entry name" value="ASP_PROTEASE"/>
    <property type="match status" value="1"/>
</dbReference>
<dbReference type="GO" id="GO:0071897">
    <property type="term" value="P:DNA biosynthetic process"/>
    <property type="evidence" value="ECO:0007669"/>
    <property type="project" value="UniProtKB-ARBA"/>
</dbReference>
<dbReference type="InterPro" id="IPR008042">
    <property type="entry name" value="Retrotrans_Pao"/>
</dbReference>
<dbReference type="RefSeq" id="XP_008189740.1">
    <property type="nucleotide sequence ID" value="XM_008191518.1"/>
</dbReference>
<evidence type="ECO:0008006" key="3">
    <source>
        <dbReference type="Google" id="ProtNLM"/>
    </source>
</evidence>
<dbReference type="KEGG" id="api:103311804"/>
<dbReference type="GO" id="GO:0006508">
    <property type="term" value="P:proteolysis"/>
    <property type="evidence" value="ECO:0007669"/>
    <property type="project" value="InterPro"/>
</dbReference>
<dbReference type="GeneID" id="103311804"/>
<reference evidence="1" key="2">
    <citation type="submission" date="2022-06" db="UniProtKB">
        <authorList>
            <consortium name="EnsemblMetazoa"/>
        </authorList>
    </citation>
    <scope>IDENTIFICATION</scope>
</reference>
<dbReference type="Proteomes" id="UP000007819">
    <property type="component" value="Unassembled WGS sequence"/>
</dbReference>
<protein>
    <recommendedName>
        <fullName evidence="3">Peptidase aspartic putative domain-containing protein</fullName>
    </recommendedName>
</protein>
<name>A0A8R2FDX1_ACYPI</name>
<dbReference type="Pfam" id="PF05380">
    <property type="entry name" value="Peptidase_A17"/>
    <property type="match status" value="2"/>
</dbReference>
<keyword evidence="2" id="KW-1185">Reference proteome</keyword>